<dbReference type="EMBL" id="CP043538">
    <property type="protein sequence ID" value="QGY02436.1"/>
    <property type="molecule type" value="Genomic_DNA"/>
</dbReference>
<protein>
    <submittedName>
        <fullName evidence="1">Uncharacterized protein</fullName>
    </submittedName>
</protein>
<reference evidence="1 2" key="2">
    <citation type="journal article" date="2013" name="Genome Announc.">
        <title>Draft Genome Sequence of Methylobacterium mesophilicum Strain SR1.6/6, Isolated from Citrus sinensis.</title>
        <authorList>
            <person name="Marinho Almeida D."/>
            <person name="Dini-Andreote F."/>
            <person name="Camargo Neves A.A."/>
            <person name="Juca Ramos R.T."/>
            <person name="Andreote F.D."/>
            <person name="Carneiro A.R."/>
            <person name="Oliveira de Souza Lima A."/>
            <person name="Caracciolo Gomes de Sa P.H."/>
            <person name="Ribeiro Barbosa M.S."/>
            <person name="Araujo W.L."/>
            <person name="Silva A."/>
        </authorList>
    </citation>
    <scope>NUCLEOTIDE SEQUENCE [LARGE SCALE GENOMIC DNA]</scope>
    <source>
        <strain evidence="1 2">SR1.6/6</strain>
    </source>
</reference>
<evidence type="ECO:0000313" key="2">
    <source>
        <dbReference type="Proteomes" id="UP000012488"/>
    </source>
</evidence>
<dbReference type="Proteomes" id="UP000012488">
    <property type="component" value="Chromosome"/>
</dbReference>
<proteinExistence type="predicted"/>
<name>A0A6B9FL28_9HYPH</name>
<dbReference type="KEGG" id="mmes:MMSR116_11565"/>
<dbReference type="OrthoDB" id="8017546at2"/>
<dbReference type="AlphaFoldDB" id="A0A6B9FL28"/>
<gene>
    <name evidence="1" type="ORF">MMSR116_11565</name>
</gene>
<reference evidence="1 2" key="1">
    <citation type="journal article" date="2012" name="Genet. Mol. Biol.">
        <title>Analysis of 16S rRNA and mxaF genes revealing insights into Methylobacterium niche-specific plant association.</title>
        <authorList>
            <person name="Dourado M.N."/>
            <person name="Andreote F.D."/>
            <person name="Dini-Andreote F."/>
            <person name="Conti R."/>
            <person name="Araujo J.M."/>
            <person name="Araujo W.L."/>
        </authorList>
    </citation>
    <scope>NUCLEOTIDE SEQUENCE [LARGE SCALE GENOMIC DNA]</scope>
    <source>
        <strain evidence="1 2">SR1.6/6</strain>
    </source>
</reference>
<accession>A0A6B9FL28</accession>
<organism evidence="1 2">
    <name type="scientific">Methylobacterium mesophilicum SR1.6/6</name>
    <dbReference type="NCBI Taxonomy" id="908290"/>
    <lineage>
        <taxon>Bacteria</taxon>
        <taxon>Pseudomonadati</taxon>
        <taxon>Pseudomonadota</taxon>
        <taxon>Alphaproteobacteria</taxon>
        <taxon>Hyphomicrobiales</taxon>
        <taxon>Methylobacteriaceae</taxon>
        <taxon>Methylobacterium</taxon>
    </lineage>
</organism>
<evidence type="ECO:0000313" key="1">
    <source>
        <dbReference type="EMBL" id="QGY02436.1"/>
    </source>
</evidence>
<sequence>MQPKEFFAMDGFDHLLNWKLLRGSHRFPGPDGGTCINEAAIVACGFPYQPVASVSRMPNCFSRPVCQLALRLNDEATDADRQRLLPFVTRLACADSRQVELERARFIDRRVGNDRMHWDPSSFDRGLAILEGVLAIGRQADPLGMDVAASRLDAARALDQPTKKHLRSLPAAMKAWLGLGKTSEMEPETLAGS</sequence>